<evidence type="ECO:0000313" key="3">
    <source>
        <dbReference type="EMBL" id="CAL8090995.1"/>
    </source>
</evidence>
<keyword evidence="4" id="KW-1185">Reference proteome</keyword>
<sequence length="297" mass="32969">MFINLRLECKLSIKRKSSQDSNQNLVKKSRLFGIEVAFRRRQRNMAIAFFVPPEYGPVVPQQQEQVPVRVVHHGQDANNNNVRNNNVLNNLPPDNPTTRGLISIFVDEILSVINRATTNQTQSLSQPTQSNNTLNQQDNQNVDGNEGVYGYFRHLPDIVTCHAGMSVRCGSGRPIPERLSVPSLPNTGDSRGVVVPLSPRSNVAPACDFEVSLKLDLTLANSTESLPPPVHDDQVQSLPHELEYRMAGAHLRHIADNYTLQRSRNVNQSTFELNVVISVALPAAAIIGLAIAYLRRC</sequence>
<feature type="region of interest" description="Disordered" evidence="1">
    <location>
        <begin position="119"/>
        <end position="142"/>
    </location>
</feature>
<keyword evidence="2" id="KW-0812">Transmembrane</keyword>
<keyword evidence="2" id="KW-1133">Transmembrane helix</keyword>
<evidence type="ECO:0000256" key="2">
    <source>
        <dbReference type="SAM" id="Phobius"/>
    </source>
</evidence>
<proteinExistence type="predicted"/>
<keyword evidence="2" id="KW-0472">Membrane</keyword>
<feature type="transmembrane region" description="Helical" evidence="2">
    <location>
        <begin position="273"/>
        <end position="294"/>
    </location>
</feature>
<name>A0ABP1Q862_9HEXA</name>
<comment type="caution">
    <text evidence="3">The sequence shown here is derived from an EMBL/GenBank/DDBJ whole genome shotgun (WGS) entry which is preliminary data.</text>
</comment>
<protein>
    <submittedName>
        <fullName evidence="3">Uncharacterized protein</fullName>
    </submittedName>
</protein>
<dbReference type="EMBL" id="CAXLJM020000024">
    <property type="protein sequence ID" value="CAL8090995.1"/>
    <property type="molecule type" value="Genomic_DNA"/>
</dbReference>
<organism evidence="3 4">
    <name type="scientific">Orchesella dallaii</name>
    <dbReference type="NCBI Taxonomy" id="48710"/>
    <lineage>
        <taxon>Eukaryota</taxon>
        <taxon>Metazoa</taxon>
        <taxon>Ecdysozoa</taxon>
        <taxon>Arthropoda</taxon>
        <taxon>Hexapoda</taxon>
        <taxon>Collembola</taxon>
        <taxon>Entomobryomorpha</taxon>
        <taxon>Entomobryoidea</taxon>
        <taxon>Orchesellidae</taxon>
        <taxon>Orchesellinae</taxon>
        <taxon>Orchesella</taxon>
    </lineage>
</organism>
<reference evidence="3 4" key="1">
    <citation type="submission" date="2024-08" db="EMBL/GenBank/DDBJ databases">
        <authorList>
            <person name="Cucini C."/>
            <person name="Frati F."/>
        </authorList>
    </citation>
    <scope>NUCLEOTIDE SEQUENCE [LARGE SCALE GENOMIC DNA]</scope>
</reference>
<accession>A0ABP1Q862</accession>
<dbReference type="Proteomes" id="UP001642540">
    <property type="component" value="Unassembled WGS sequence"/>
</dbReference>
<gene>
    <name evidence="3" type="ORF">ODALV1_LOCUS7798</name>
</gene>
<evidence type="ECO:0000256" key="1">
    <source>
        <dbReference type="SAM" id="MobiDB-lite"/>
    </source>
</evidence>
<evidence type="ECO:0000313" key="4">
    <source>
        <dbReference type="Proteomes" id="UP001642540"/>
    </source>
</evidence>